<evidence type="ECO:0000256" key="2">
    <source>
        <dbReference type="ARBA" id="ARBA00008536"/>
    </source>
</evidence>
<dbReference type="InterPro" id="IPR000719">
    <property type="entry name" value="Prot_kinase_dom"/>
</dbReference>
<comment type="similarity">
    <text evidence="3">In the C-terminal section; belongs to the protein kinase superfamily. Ser/Thr protein kinase family.</text>
</comment>
<evidence type="ECO:0000256" key="17">
    <source>
        <dbReference type="ARBA" id="ARBA00023180"/>
    </source>
</evidence>
<protein>
    <recommendedName>
        <fullName evidence="4">non-specific serine/threonine protein kinase</fullName>
        <ecNumber evidence="4">2.7.11.1</ecNumber>
    </recommendedName>
</protein>
<evidence type="ECO:0000256" key="1">
    <source>
        <dbReference type="ARBA" id="ARBA00004251"/>
    </source>
</evidence>
<dbReference type="InterPro" id="IPR008271">
    <property type="entry name" value="Ser/Thr_kinase_AS"/>
</dbReference>
<comment type="catalytic activity">
    <reaction evidence="19">
        <text>L-seryl-[protein] + ATP = O-phospho-L-seryl-[protein] + ADP + H(+)</text>
        <dbReference type="Rhea" id="RHEA:17989"/>
        <dbReference type="Rhea" id="RHEA-COMP:9863"/>
        <dbReference type="Rhea" id="RHEA-COMP:11604"/>
        <dbReference type="ChEBI" id="CHEBI:15378"/>
        <dbReference type="ChEBI" id="CHEBI:29999"/>
        <dbReference type="ChEBI" id="CHEBI:30616"/>
        <dbReference type="ChEBI" id="CHEBI:83421"/>
        <dbReference type="ChEBI" id="CHEBI:456216"/>
        <dbReference type="EC" id="2.7.11.1"/>
    </reaction>
</comment>
<evidence type="ECO:0000256" key="13">
    <source>
        <dbReference type="ARBA" id="ARBA00022840"/>
    </source>
</evidence>
<keyword evidence="6" id="KW-0723">Serine/threonine-protein kinase</keyword>
<evidence type="ECO:0000256" key="7">
    <source>
        <dbReference type="ARBA" id="ARBA00022679"/>
    </source>
</evidence>
<dbReference type="InterPro" id="IPR019825">
    <property type="entry name" value="Lectin_legB_Mn/Ca_BS"/>
</dbReference>
<dbReference type="GO" id="GO:0016301">
    <property type="term" value="F:kinase activity"/>
    <property type="evidence" value="ECO:0007669"/>
    <property type="project" value="UniProtKB-KW"/>
</dbReference>
<keyword evidence="25" id="KW-1185">Reference proteome</keyword>
<dbReference type="Proteomes" id="UP000694864">
    <property type="component" value="Chromosome 2"/>
</dbReference>
<dbReference type="GeneID" id="104736353"/>
<dbReference type="PROSITE" id="PS00108">
    <property type="entry name" value="PROTEIN_KINASE_ST"/>
    <property type="match status" value="1"/>
</dbReference>
<dbReference type="RefSeq" id="XP_010454619.1">
    <property type="nucleotide sequence ID" value="XM_010456317.2"/>
</dbReference>
<keyword evidence="17" id="KW-0325">Glycoprotein</keyword>
<evidence type="ECO:0000313" key="26">
    <source>
        <dbReference type="RefSeq" id="XP_010454619.1"/>
    </source>
</evidence>
<comment type="catalytic activity">
    <reaction evidence="18">
        <text>L-threonyl-[protein] + ATP = O-phospho-L-threonyl-[protein] + ADP + H(+)</text>
        <dbReference type="Rhea" id="RHEA:46608"/>
        <dbReference type="Rhea" id="RHEA-COMP:11060"/>
        <dbReference type="Rhea" id="RHEA-COMP:11605"/>
        <dbReference type="ChEBI" id="CHEBI:15378"/>
        <dbReference type="ChEBI" id="CHEBI:30013"/>
        <dbReference type="ChEBI" id="CHEBI:30616"/>
        <dbReference type="ChEBI" id="CHEBI:61977"/>
        <dbReference type="ChEBI" id="CHEBI:456216"/>
        <dbReference type="EC" id="2.7.11.1"/>
    </reaction>
</comment>
<dbReference type="Gene3D" id="1.10.510.10">
    <property type="entry name" value="Transferase(Phosphotransferase) domain 1"/>
    <property type="match status" value="1"/>
</dbReference>
<evidence type="ECO:0000259" key="24">
    <source>
        <dbReference type="PROSITE" id="PS50011"/>
    </source>
</evidence>
<evidence type="ECO:0000256" key="21">
    <source>
        <dbReference type="SAM" id="MobiDB-lite"/>
    </source>
</evidence>
<evidence type="ECO:0000256" key="3">
    <source>
        <dbReference type="ARBA" id="ARBA00010217"/>
    </source>
</evidence>
<evidence type="ECO:0000256" key="15">
    <source>
        <dbReference type="ARBA" id="ARBA00023136"/>
    </source>
</evidence>
<keyword evidence="15 22" id="KW-0472">Membrane</keyword>
<feature type="domain" description="Protein kinase" evidence="24">
    <location>
        <begin position="378"/>
        <end position="653"/>
    </location>
</feature>
<feature type="transmembrane region" description="Helical" evidence="22">
    <location>
        <begin position="321"/>
        <end position="345"/>
    </location>
</feature>
<dbReference type="PROSITE" id="PS50011">
    <property type="entry name" value="PROTEIN_KINASE_DOM"/>
    <property type="match status" value="1"/>
</dbReference>
<evidence type="ECO:0000256" key="5">
    <source>
        <dbReference type="ARBA" id="ARBA00022475"/>
    </source>
</evidence>
<keyword evidence="8 22" id="KW-0812">Transmembrane</keyword>
<evidence type="ECO:0000256" key="20">
    <source>
        <dbReference type="PROSITE-ProRule" id="PRU10141"/>
    </source>
</evidence>
<dbReference type="Pfam" id="PF00139">
    <property type="entry name" value="Lectin_legB"/>
    <property type="match status" value="1"/>
</dbReference>
<feature type="binding site" evidence="20">
    <location>
        <position position="406"/>
    </location>
    <ligand>
        <name>ATP</name>
        <dbReference type="ChEBI" id="CHEBI:30616"/>
    </ligand>
</feature>
<evidence type="ECO:0000256" key="23">
    <source>
        <dbReference type="SAM" id="SignalP"/>
    </source>
</evidence>
<dbReference type="InterPro" id="IPR017441">
    <property type="entry name" value="Protein_kinase_ATP_BS"/>
</dbReference>
<proteinExistence type="inferred from homology"/>
<dbReference type="InterPro" id="IPR001220">
    <property type="entry name" value="Legume_lectin_dom"/>
</dbReference>
<dbReference type="SMART" id="SM00220">
    <property type="entry name" value="S_TKc"/>
    <property type="match status" value="1"/>
</dbReference>
<accession>A0ABM0VDP3</accession>
<keyword evidence="14 22" id="KW-1133">Transmembrane helix</keyword>
<dbReference type="Gene3D" id="2.60.120.200">
    <property type="match status" value="1"/>
</dbReference>
<dbReference type="Pfam" id="PF00069">
    <property type="entry name" value="Pkinase"/>
    <property type="match status" value="1"/>
</dbReference>
<keyword evidence="13 20" id="KW-0067">ATP-binding</keyword>
<organism evidence="25 26">
    <name type="scientific">Camelina sativa</name>
    <name type="common">False flax</name>
    <name type="synonym">Myagrum sativum</name>
    <dbReference type="NCBI Taxonomy" id="90675"/>
    <lineage>
        <taxon>Eukaryota</taxon>
        <taxon>Viridiplantae</taxon>
        <taxon>Streptophyta</taxon>
        <taxon>Embryophyta</taxon>
        <taxon>Tracheophyta</taxon>
        <taxon>Spermatophyta</taxon>
        <taxon>Magnoliopsida</taxon>
        <taxon>eudicotyledons</taxon>
        <taxon>Gunneridae</taxon>
        <taxon>Pentapetalae</taxon>
        <taxon>rosids</taxon>
        <taxon>malvids</taxon>
        <taxon>Brassicales</taxon>
        <taxon>Brassicaceae</taxon>
        <taxon>Camelineae</taxon>
        <taxon>Camelina</taxon>
    </lineage>
</organism>
<dbReference type="InterPro" id="IPR050528">
    <property type="entry name" value="L-type_Lectin-RKs"/>
</dbReference>
<evidence type="ECO:0000256" key="22">
    <source>
        <dbReference type="SAM" id="Phobius"/>
    </source>
</evidence>
<keyword evidence="7" id="KW-0808">Transferase</keyword>
<dbReference type="InterPro" id="IPR011009">
    <property type="entry name" value="Kinase-like_dom_sf"/>
</dbReference>
<name>A0ABM0VDP3_CAMSA</name>
<keyword evidence="5" id="KW-1003">Cell membrane</keyword>
<evidence type="ECO:0000256" key="16">
    <source>
        <dbReference type="ARBA" id="ARBA00023170"/>
    </source>
</evidence>
<dbReference type="InterPro" id="IPR013320">
    <property type="entry name" value="ConA-like_dom_sf"/>
</dbReference>
<reference evidence="25" key="1">
    <citation type="journal article" date="2014" name="Nat. Commun.">
        <title>The emerging biofuel crop Camelina sativa retains a highly undifferentiated hexaploid genome structure.</title>
        <authorList>
            <person name="Kagale S."/>
            <person name="Koh C."/>
            <person name="Nixon J."/>
            <person name="Bollina V."/>
            <person name="Clarke W.E."/>
            <person name="Tuteja R."/>
            <person name="Spillane C."/>
            <person name="Robinson S.J."/>
            <person name="Links M.G."/>
            <person name="Clarke C."/>
            <person name="Higgins E.E."/>
            <person name="Huebert T."/>
            <person name="Sharpe A.G."/>
            <person name="Parkin I.A."/>
        </authorList>
    </citation>
    <scope>NUCLEOTIDE SEQUENCE [LARGE SCALE GENOMIC DNA]</scope>
    <source>
        <strain evidence="25">cv. DH55</strain>
    </source>
</reference>
<feature type="chain" id="PRO_5047200889" description="non-specific serine/threonine protein kinase" evidence="23">
    <location>
        <begin position="25"/>
        <end position="697"/>
    </location>
</feature>
<evidence type="ECO:0000256" key="8">
    <source>
        <dbReference type="ARBA" id="ARBA00022692"/>
    </source>
</evidence>
<reference evidence="26" key="2">
    <citation type="submission" date="2025-08" db="UniProtKB">
        <authorList>
            <consortium name="RefSeq"/>
        </authorList>
    </citation>
    <scope>IDENTIFICATION</scope>
    <source>
        <tissue evidence="26">Leaf</tissue>
    </source>
</reference>
<evidence type="ECO:0000256" key="10">
    <source>
        <dbReference type="ARBA" id="ARBA00022734"/>
    </source>
</evidence>
<keyword evidence="12 26" id="KW-0418">Kinase</keyword>
<dbReference type="PROSITE" id="PS00307">
    <property type="entry name" value="LECTIN_LEGUME_BETA"/>
    <property type="match status" value="1"/>
</dbReference>
<evidence type="ECO:0000256" key="4">
    <source>
        <dbReference type="ARBA" id="ARBA00012513"/>
    </source>
</evidence>
<comment type="subcellular location">
    <subcellularLocation>
        <location evidence="1">Cell membrane</location>
        <topology evidence="1">Single-pass type I membrane protein</topology>
    </subcellularLocation>
</comment>
<evidence type="ECO:0000256" key="12">
    <source>
        <dbReference type="ARBA" id="ARBA00022777"/>
    </source>
</evidence>
<dbReference type="SUPFAM" id="SSF49899">
    <property type="entry name" value="Concanavalin A-like lectins/glucanases"/>
    <property type="match status" value="1"/>
</dbReference>
<dbReference type="CDD" id="cd14066">
    <property type="entry name" value="STKc_IRAK"/>
    <property type="match status" value="1"/>
</dbReference>
<dbReference type="Gene3D" id="3.30.200.20">
    <property type="entry name" value="Phosphorylase Kinase, domain 1"/>
    <property type="match status" value="1"/>
</dbReference>
<evidence type="ECO:0000256" key="18">
    <source>
        <dbReference type="ARBA" id="ARBA00047899"/>
    </source>
</evidence>
<sequence length="697" mass="77089">MARVFRSTGFWIIICIHVMTLVLAQEGDQFLHYDFRKADLHCDGMANTDEGPLHLTNNTDTSTGHAFHKVPMKFTTSSSSSFSFSTEFVFAIFPLQIPPPYGQGMAFVVSPFMDLGSSGAATSYLGIFNRLNDNKTENHILAVELDTNKSPEADDKNNNHVGIDINSIVSVDTANASYFDDTERQNKSLLLGSGERILIWIDYDGIEQLLNVTLAPVPKTHVSPLFSSSIKPSVPLLSRSINLSDIFNETMFVGFSGSTGSVKSDQYILGWSFKKGGKAESLDISQLSNPPSPPPSPPPSSPPPPSPPPILSPHSGAKNSLPWILGATIPTVLFLIILGGLVYYYKKKKYAEVLEQWEKEFSPQRYSFRNLYKATKGFRENRLLGAGGFGKVYKGELPTGTQIAVKRVYHDAEQGMKQYVAEIASMGRLRHKNLVQLLGYCRRKGELLLVYDYMPNGSLDDYLFNKNKLKDLTWSQRLNIIKGVASALLYLHEEWEQVVLHRDIKASNILLDADLNGRLGDFGLARFHDRGENLEATRVVGTIGYMAPELTAMGVATTKTDVYAFGSFILEVVCGRRPVDPDRPPAEMILLKWVATCGKRDTLMDVVDSKLLDFKAEEAKLLLNLGMLCAQSSPENRPSMRHIIQYLEGNVAIPSISFDTAGFGMPNISSETITQMTATSSSANFSFEDVTILFGGR</sequence>
<dbReference type="PROSITE" id="PS00107">
    <property type="entry name" value="PROTEIN_KINASE_ATP"/>
    <property type="match status" value="1"/>
</dbReference>
<comment type="similarity">
    <text evidence="2">In the N-terminal section; belongs to the leguminous lectin family.</text>
</comment>
<feature type="region of interest" description="Disordered" evidence="21">
    <location>
        <begin position="283"/>
        <end position="313"/>
    </location>
</feature>
<gene>
    <name evidence="26" type="primary">LOC104736353</name>
</gene>
<keyword evidence="10" id="KW-0430">Lectin</keyword>
<feature type="signal peptide" evidence="23">
    <location>
        <begin position="1"/>
        <end position="24"/>
    </location>
</feature>
<dbReference type="PANTHER" id="PTHR27007">
    <property type="match status" value="1"/>
</dbReference>
<evidence type="ECO:0000256" key="11">
    <source>
        <dbReference type="ARBA" id="ARBA00022741"/>
    </source>
</evidence>
<evidence type="ECO:0000313" key="25">
    <source>
        <dbReference type="Proteomes" id="UP000694864"/>
    </source>
</evidence>
<keyword evidence="11 20" id="KW-0547">Nucleotide-binding</keyword>
<dbReference type="CDD" id="cd06899">
    <property type="entry name" value="lectin_legume_LecRK_Arcelin_ConA"/>
    <property type="match status" value="1"/>
</dbReference>
<evidence type="ECO:0000256" key="19">
    <source>
        <dbReference type="ARBA" id="ARBA00048679"/>
    </source>
</evidence>
<keyword evidence="9 23" id="KW-0732">Signal</keyword>
<evidence type="ECO:0000256" key="9">
    <source>
        <dbReference type="ARBA" id="ARBA00022729"/>
    </source>
</evidence>
<dbReference type="SUPFAM" id="SSF56112">
    <property type="entry name" value="Protein kinase-like (PK-like)"/>
    <property type="match status" value="1"/>
</dbReference>
<dbReference type="EC" id="2.7.11.1" evidence="4"/>
<evidence type="ECO:0000256" key="6">
    <source>
        <dbReference type="ARBA" id="ARBA00022527"/>
    </source>
</evidence>
<feature type="compositionally biased region" description="Pro residues" evidence="21">
    <location>
        <begin position="290"/>
        <end position="311"/>
    </location>
</feature>
<keyword evidence="16 26" id="KW-0675">Receptor</keyword>
<evidence type="ECO:0000256" key="14">
    <source>
        <dbReference type="ARBA" id="ARBA00022989"/>
    </source>
</evidence>